<keyword evidence="2" id="KW-0808">Transferase</keyword>
<sequence>MKIYVVSIEEEKSPRLSKFLSQNFFEQGNLPITRVGIKGGNLSAKEYFEKAVKGREIPLTPGELGCTLSHLQALQLFLDTDDQYALILEDDAIFPRDLTYEILEKQIESAHLPSKTLLSLGGIQMKESRKVRGNFKEEIFLGRRILEVIPDYFHRVNYAMAYIVDRDMAKVLLAYHQPLRRADDWSYLFDFDSHVHLLMTYIVDHPIIQKGEENQELSAIEAERVDATSLKKSKYGTGIRRNLAKLFSQLYPNK</sequence>
<dbReference type="Proteomes" id="UP000189376">
    <property type="component" value="Unassembled WGS sequence"/>
</dbReference>
<protein>
    <submittedName>
        <fullName evidence="2">Glycosyl transferase</fullName>
    </submittedName>
</protein>
<dbReference type="Pfam" id="PF01755">
    <property type="entry name" value="Glyco_transf_25"/>
    <property type="match status" value="1"/>
</dbReference>
<name>A0A1V2V279_9GAMM</name>
<dbReference type="AlphaFoldDB" id="A0A1V2V279"/>
<accession>A0A1V2V279</accession>
<dbReference type="CDD" id="cd06532">
    <property type="entry name" value="Glyco_transf_25"/>
    <property type="match status" value="1"/>
</dbReference>
<proteinExistence type="predicted"/>
<reference evidence="2 3" key="1">
    <citation type="submission" date="2015-07" db="EMBL/GenBank/DDBJ databases">
        <title>Acinetobacter yuneri, a novel member of Acinetobacter calcoaceticus-Acinetobacter baumannii complex isolated from clinical specimen.</title>
        <authorList>
            <person name="Yu Y."/>
        </authorList>
    </citation>
    <scope>NUCLEOTIDE SEQUENCE [LARGE SCALE GENOMIC DNA]</scope>
    <source>
        <strain evidence="2 3">A362</strain>
    </source>
</reference>
<feature type="domain" description="Glycosyl transferase family 25" evidence="1">
    <location>
        <begin position="2"/>
        <end position="184"/>
    </location>
</feature>
<evidence type="ECO:0000313" key="2">
    <source>
        <dbReference type="EMBL" id="ONN55949.1"/>
    </source>
</evidence>
<dbReference type="RefSeq" id="WP_077168759.1">
    <property type="nucleotide sequence ID" value="NZ_LFZS01000002.1"/>
</dbReference>
<comment type="caution">
    <text evidence="2">The sequence shown here is derived from an EMBL/GenBank/DDBJ whole genome shotgun (WGS) entry which is preliminary data.</text>
</comment>
<keyword evidence="3" id="KW-1185">Reference proteome</keyword>
<evidence type="ECO:0000259" key="1">
    <source>
        <dbReference type="Pfam" id="PF01755"/>
    </source>
</evidence>
<dbReference type="GO" id="GO:0016740">
    <property type="term" value="F:transferase activity"/>
    <property type="evidence" value="ECO:0007669"/>
    <property type="project" value="UniProtKB-KW"/>
</dbReference>
<dbReference type="InterPro" id="IPR002654">
    <property type="entry name" value="Glyco_trans_25"/>
</dbReference>
<evidence type="ECO:0000313" key="3">
    <source>
        <dbReference type="Proteomes" id="UP000189376"/>
    </source>
</evidence>
<dbReference type="EMBL" id="LFZS01000002">
    <property type="protein sequence ID" value="ONN55949.1"/>
    <property type="molecule type" value="Genomic_DNA"/>
</dbReference>
<organism evidence="2 3">
    <name type="scientific">Acinetobacter genomosp. 33YU</name>
    <dbReference type="NCBI Taxonomy" id="1675530"/>
    <lineage>
        <taxon>Bacteria</taxon>
        <taxon>Pseudomonadati</taxon>
        <taxon>Pseudomonadota</taxon>
        <taxon>Gammaproteobacteria</taxon>
        <taxon>Moraxellales</taxon>
        <taxon>Moraxellaceae</taxon>
        <taxon>Acinetobacter</taxon>
    </lineage>
</organism>
<gene>
    <name evidence="2" type="ORF">AC058_04995</name>
</gene>